<gene>
    <name evidence="1" type="ORF">FHETE_11153</name>
</gene>
<evidence type="ECO:0000313" key="1">
    <source>
        <dbReference type="EMBL" id="KAF5655737.1"/>
    </source>
</evidence>
<sequence>MYCHATVAVAPSLEDPVPIAPVAHTDVPKSFNYGPFILKPALQFNDEPVKNCNHSTITRENVIDCKDLKTIIDAMPPREGEIALDERPGIRFAPGHWMRAPKAAQMPKLSGSFCRMGSIPHGTNINGIHITPILFPLGNGPQEIEIEKAKRKFNSQDAHNDATRRLPQDLDLFVKNGTITQAILDDPNKILRDANESKDIIENTMFIVSTNAPADAFGGGTTNIGFNIGADSGLKREPFNSGNDNAVDVMAQYWVSTIRTQVELDPSMKIGQTVSPAAQDPRDAVPEFFLDKNITIPSSRKTVTVAHTQIQYSQMVFLDFNGIKWPHVTVATLASIVHLENQTLSSAIKAAQV</sequence>
<dbReference type="AlphaFoldDB" id="A0A8H5SQ51"/>
<comment type="caution">
    <text evidence="1">The sequence shown here is derived from an EMBL/GenBank/DDBJ whole genome shotgun (WGS) entry which is preliminary data.</text>
</comment>
<proteinExistence type="predicted"/>
<reference evidence="1 2" key="1">
    <citation type="submission" date="2020-05" db="EMBL/GenBank/DDBJ databases">
        <title>Identification and distribution of gene clusters putatively required for synthesis of sphingolipid metabolism inhibitors in phylogenetically diverse species of the filamentous fungus Fusarium.</title>
        <authorList>
            <person name="Kim H.-S."/>
            <person name="Busman M."/>
            <person name="Brown D.W."/>
            <person name="Divon H."/>
            <person name="Uhlig S."/>
            <person name="Proctor R.H."/>
        </authorList>
    </citation>
    <scope>NUCLEOTIDE SEQUENCE [LARGE SCALE GENOMIC DNA]</scope>
    <source>
        <strain evidence="1 2">NRRL 20693</strain>
    </source>
</reference>
<accession>A0A8H5SQ51</accession>
<name>A0A8H5SQ51_FUSHE</name>
<protein>
    <submittedName>
        <fullName evidence="1">Uncharacterized protein</fullName>
    </submittedName>
</protein>
<organism evidence="1 2">
    <name type="scientific">Fusarium heterosporum</name>
    <dbReference type="NCBI Taxonomy" id="42747"/>
    <lineage>
        <taxon>Eukaryota</taxon>
        <taxon>Fungi</taxon>
        <taxon>Dikarya</taxon>
        <taxon>Ascomycota</taxon>
        <taxon>Pezizomycotina</taxon>
        <taxon>Sordariomycetes</taxon>
        <taxon>Hypocreomycetidae</taxon>
        <taxon>Hypocreales</taxon>
        <taxon>Nectriaceae</taxon>
        <taxon>Fusarium</taxon>
        <taxon>Fusarium heterosporum species complex</taxon>
    </lineage>
</organism>
<keyword evidence="2" id="KW-1185">Reference proteome</keyword>
<dbReference type="OrthoDB" id="1933717at2759"/>
<dbReference type="EMBL" id="JAAGWQ010000409">
    <property type="protein sequence ID" value="KAF5655737.1"/>
    <property type="molecule type" value="Genomic_DNA"/>
</dbReference>
<dbReference type="Proteomes" id="UP000567885">
    <property type="component" value="Unassembled WGS sequence"/>
</dbReference>
<evidence type="ECO:0000313" key="2">
    <source>
        <dbReference type="Proteomes" id="UP000567885"/>
    </source>
</evidence>